<keyword evidence="2" id="KW-1185">Reference proteome</keyword>
<protein>
    <submittedName>
        <fullName evidence="1">Uncharacterized protein</fullName>
    </submittedName>
</protein>
<evidence type="ECO:0000313" key="2">
    <source>
        <dbReference type="Proteomes" id="UP001234297"/>
    </source>
</evidence>
<evidence type="ECO:0000313" key="1">
    <source>
        <dbReference type="EMBL" id="KAJ8621712.1"/>
    </source>
</evidence>
<sequence>MAPTPPKRETLLTSIPRLSPPCPFHSPSKVQTHAIATTTTSSSANRWTSRSCSTAVDLHLGWGVGKWKHMGSPNIKDLFTSFSPSSDFLAVSSGDGRIKIWDTLKGHLQTDFADITLSSDTGLSTKSESGHLSLDYRCMKWMPLDHKKKRNLGYSLLVLGTGGGDVLALDVAAGQLRWRVCDCHPGGVNAISFSEHGPHIYTAGVDGMVCQIDSMTGSLLRKFRSSTKALSSISISPDGKILATAAGQLKIFSCSDFKKMQKFSGHPAAVRCMIFTEDGKYILSSAVGERYTAVWKIDGGRKQPVSCVLSMDHPAVFLDSKGTDNGGADNDGLFVLAISELGICYFWHGRNIEELCSTKPAKISLSLEGPLPKYQKSSIPTIFAAKLLGIVKLGSAQVSVAYGSVVKPSFEKLLVQHGVNVNLSRSQDGVLLPMDQSSKSEKRQVSRTEVTALDRANAEDAMLPIAKLLDYHEKKRKHSMQHLAFEEAMADVTIDNKSEVKPTDYEDDSDKTEEDAGTICMEDRLRSSGLLGNVDDLRRESFTEIPPGISLKSTTLKDNHLWLEAKILEKKIKEAVSAMSPTDAYKFLTVLVTTWKLRPGSGKYVLPWIRSILANHSHYAISQEPSTQMLGTLHEMTELKCSAIQPLLQLSGHLKLISTQINKAGESTIQAFSDDHQVDESGDEDEDIVELIYGEEEGSESGSDAEN</sequence>
<organism evidence="1 2">
    <name type="scientific">Persea americana</name>
    <name type="common">Avocado</name>
    <dbReference type="NCBI Taxonomy" id="3435"/>
    <lineage>
        <taxon>Eukaryota</taxon>
        <taxon>Viridiplantae</taxon>
        <taxon>Streptophyta</taxon>
        <taxon>Embryophyta</taxon>
        <taxon>Tracheophyta</taxon>
        <taxon>Spermatophyta</taxon>
        <taxon>Magnoliopsida</taxon>
        <taxon>Magnoliidae</taxon>
        <taxon>Laurales</taxon>
        <taxon>Lauraceae</taxon>
        <taxon>Persea</taxon>
    </lineage>
</organism>
<reference evidence="1 2" key="1">
    <citation type="journal article" date="2022" name="Hortic Res">
        <title>A haplotype resolved chromosomal level avocado genome allows analysis of novel avocado genes.</title>
        <authorList>
            <person name="Nath O."/>
            <person name="Fletcher S.J."/>
            <person name="Hayward A."/>
            <person name="Shaw L.M."/>
            <person name="Masouleh A.K."/>
            <person name="Furtado A."/>
            <person name="Henry R.J."/>
            <person name="Mitter N."/>
        </authorList>
    </citation>
    <scope>NUCLEOTIDE SEQUENCE [LARGE SCALE GENOMIC DNA]</scope>
    <source>
        <strain evidence="2">cv. Hass</strain>
    </source>
</reference>
<accession>A0ACC2KL04</accession>
<dbReference type="EMBL" id="CM056818">
    <property type="protein sequence ID" value="KAJ8621712.1"/>
    <property type="molecule type" value="Genomic_DNA"/>
</dbReference>
<comment type="caution">
    <text evidence="1">The sequence shown here is derived from an EMBL/GenBank/DDBJ whole genome shotgun (WGS) entry which is preliminary data.</text>
</comment>
<dbReference type="Proteomes" id="UP001234297">
    <property type="component" value="Chromosome 10"/>
</dbReference>
<proteinExistence type="predicted"/>
<gene>
    <name evidence="1" type="ORF">MRB53_030241</name>
</gene>
<name>A0ACC2KL04_PERAE</name>